<proteinExistence type="predicted"/>
<sequence>MRIRAGKRLSRLGRAGDVVRAGHAVRARSVARAVDGADRGLSTIEVVVLAPIMILFILILVAFGQLVDGRGAVDSAARDAARAGSIQRDENVALSEAIAAAKADLGDTCVDGTLLVKKTSPGFEAGSIYKVEVSCTIRGLGSLGLNIHKTITSTAASPLDPYRRAVPN</sequence>
<keyword evidence="4" id="KW-1185">Reference proteome</keyword>
<dbReference type="OrthoDB" id="4327473at2"/>
<dbReference type="STRING" id="380248.SAMN05216251_108325"/>
<dbReference type="Pfam" id="PF07811">
    <property type="entry name" value="TadE"/>
    <property type="match status" value="1"/>
</dbReference>
<accession>A0A1I2G8P0</accession>
<keyword evidence="1" id="KW-0472">Membrane</keyword>
<dbReference type="AlphaFoldDB" id="A0A1I2G8P0"/>
<evidence type="ECO:0000259" key="2">
    <source>
        <dbReference type="Pfam" id="PF07811"/>
    </source>
</evidence>
<evidence type="ECO:0000313" key="4">
    <source>
        <dbReference type="Proteomes" id="UP000199323"/>
    </source>
</evidence>
<feature type="domain" description="TadE-like" evidence="2">
    <location>
        <begin position="40"/>
        <end position="82"/>
    </location>
</feature>
<gene>
    <name evidence="3" type="ORF">SAMN05216251_108325</name>
</gene>
<protein>
    <submittedName>
        <fullName evidence="3">TadE-like protein</fullName>
    </submittedName>
</protein>
<organism evidence="3 4">
    <name type="scientific">Actinacidiphila alni</name>
    <dbReference type="NCBI Taxonomy" id="380248"/>
    <lineage>
        <taxon>Bacteria</taxon>
        <taxon>Bacillati</taxon>
        <taxon>Actinomycetota</taxon>
        <taxon>Actinomycetes</taxon>
        <taxon>Kitasatosporales</taxon>
        <taxon>Streptomycetaceae</taxon>
        <taxon>Actinacidiphila</taxon>
    </lineage>
</organism>
<feature type="transmembrane region" description="Helical" evidence="1">
    <location>
        <begin position="46"/>
        <end position="67"/>
    </location>
</feature>
<keyword evidence="1" id="KW-0812">Transmembrane</keyword>
<evidence type="ECO:0000313" key="3">
    <source>
        <dbReference type="EMBL" id="SFF13529.1"/>
    </source>
</evidence>
<reference evidence="3 4" key="1">
    <citation type="submission" date="2016-10" db="EMBL/GenBank/DDBJ databases">
        <authorList>
            <person name="de Groot N.N."/>
        </authorList>
    </citation>
    <scope>NUCLEOTIDE SEQUENCE [LARGE SCALE GENOMIC DNA]</scope>
    <source>
        <strain evidence="3 4">CGMCC 4.3510</strain>
    </source>
</reference>
<evidence type="ECO:0000256" key="1">
    <source>
        <dbReference type="SAM" id="Phobius"/>
    </source>
</evidence>
<name>A0A1I2G8P0_9ACTN</name>
<dbReference type="InterPro" id="IPR012495">
    <property type="entry name" value="TadE-like_dom"/>
</dbReference>
<dbReference type="EMBL" id="FONG01000008">
    <property type="protein sequence ID" value="SFF13529.1"/>
    <property type="molecule type" value="Genomic_DNA"/>
</dbReference>
<dbReference type="Proteomes" id="UP000199323">
    <property type="component" value="Unassembled WGS sequence"/>
</dbReference>
<dbReference type="RefSeq" id="WP_093714282.1">
    <property type="nucleotide sequence ID" value="NZ_FONG01000008.1"/>
</dbReference>
<keyword evidence="1" id="KW-1133">Transmembrane helix</keyword>